<organism evidence="1 2">
    <name type="scientific">Penicillium cosmopolitanum</name>
    <dbReference type="NCBI Taxonomy" id="1131564"/>
    <lineage>
        <taxon>Eukaryota</taxon>
        <taxon>Fungi</taxon>
        <taxon>Dikarya</taxon>
        <taxon>Ascomycota</taxon>
        <taxon>Pezizomycotina</taxon>
        <taxon>Eurotiomycetes</taxon>
        <taxon>Eurotiomycetidae</taxon>
        <taxon>Eurotiales</taxon>
        <taxon>Aspergillaceae</taxon>
        <taxon>Penicillium</taxon>
    </lineage>
</organism>
<keyword evidence="2" id="KW-1185">Reference proteome</keyword>
<comment type="caution">
    <text evidence="1">The sequence shown here is derived from an EMBL/GenBank/DDBJ whole genome shotgun (WGS) entry which is preliminary data.</text>
</comment>
<evidence type="ECO:0000313" key="1">
    <source>
        <dbReference type="EMBL" id="KAJ5413926.1"/>
    </source>
</evidence>
<dbReference type="Proteomes" id="UP001147747">
    <property type="component" value="Unassembled WGS sequence"/>
</dbReference>
<name>A0A9X0BE65_9EURO</name>
<sequence length="300" mass="33707">MPIGLVWWGNWKYHGALPRLESSSFWGSCNYPFQAPIILRHWPSSQAICRWKVQPRTNNSSNFINISNANSEFKKAVCAIRIRRACALSNTDWMTIPWIHHPKTPKDLLIDIAVELPGLCEGIDGLTLLGNSAAASKLRTLLRSRAFEIIAKIAIWEATLSKPTILLDPDEPLPETISSQELANSHLMTFFWGISLNVYGQILPILDEATEASQLNPDACCRNIIRSLPLLLHPSVGTFRQHLVPFPVIACCAYLAACKSPSMQPERKLLVSFFQRREFAAMRPFMSSMNSQISLFTNTT</sequence>
<accession>A0A9X0BE65</accession>
<dbReference type="OrthoDB" id="3525185at2759"/>
<dbReference type="EMBL" id="JAPZBU010000003">
    <property type="protein sequence ID" value="KAJ5413926.1"/>
    <property type="molecule type" value="Genomic_DNA"/>
</dbReference>
<protein>
    <submittedName>
        <fullName evidence="1">Uncharacterized protein</fullName>
    </submittedName>
</protein>
<gene>
    <name evidence="1" type="ORF">N7509_000553</name>
</gene>
<dbReference type="AlphaFoldDB" id="A0A9X0BE65"/>
<reference evidence="1" key="1">
    <citation type="submission" date="2022-12" db="EMBL/GenBank/DDBJ databases">
        <authorList>
            <person name="Petersen C."/>
        </authorList>
    </citation>
    <scope>NUCLEOTIDE SEQUENCE</scope>
    <source>
        <strain evidence="1">IBT 29677</strain>
    </source>
</reference>
<proteinExistence type="predicted"/>
<evidence type="ECO:0000313" key="2">
    <source>
        <dbReference type="Proteomes" id="UP001147747"/>
    </source>
</evidence>
<dbReference type="GeneID" id="81364170"/>
<dbReference type="RefSeq" id="XP_056493772.1">
    <property type="nucleotide sequence ID" value="XM_056625190.1"/>
</dbReference>
<reference evidence="1" key="2">
    <citation type="journal article" date="2023" name="IMA Fungus">
        <title>Comparative genomic study of the Penicillium genus elucidates a diverse pangenome and 15 lateral gene transfer events.</title>
        <authorList>
            <person name="Petersen C."/>
            <person name="Sorensen T."/>
            <person name="Nielsen M.R."/>
            <person name="Sondergaard T.E."/>
            <person name="Sorensen J.L."/>
            <person name="Fitzpatrick D.A."/>
            <person name="Frisvad J.C."/>
            <person name="Nielsen K.L."/>
        </authorList>
    </citation>
    <scope>NUCLEOTIDE SEQUENCE</scope>
    <source>
        <strain evidence="1">IBT 29677</strain>
    </source>
</reference>